<dbReference type="AlphaFoldDB" id="A0A9P1CJ42"/>
<gene>
    <name evidence="1" type="ORF">C1SCF055_LOCUS19811</name>
</gene>
<dbReference type="EMBL" id="CAMXCT020001780">
    <property type="protein sequence ID" value="CAL1146404.1"/>
    <property type="molecule type" value="Genomic_DNA"/>
</dbReference>
<organism evidence="1">
    <name type="scientific">Cladocopium goreaui</name>
    <dbReference type="NCBI Taxonomy" id="2562237"/>
    <lineage>
        <taxon>Eukaryota</taxon>
        <taxon>Sar</taxon>
        <taxon>Alveolata</taxon>
        <taxon>Dinophyceae</taxon>
        <taxon>Suessiales</taxon>
        <taxon>Symbiodiniaceae</taxon>
        <taxon>Cladocopium</taxon>
    </lineage>
</organism>
<accession>A0A9P1CJ42</accession>
<name>A0A9P1CJ42_9DINO</name>
<keyword evidence="3" id="KW-1185">Reference proteome</keyword>
<evidence type="ECO:0000313" key="1">
    <source>
        <dbReference type="EMBL" id="CAI3993029.1"/>
    </source>
</evidence>
<dbReference type="OrthoDB" id="446481at2759"/>
<dbReference type="EMBL" id="CAMXCT010001780">
    <property type="protein sequence ID" value="CAI3993029.1"/>
    <property type="molecule type" value="Genomic_DNA"/>
</dbReference>
<evidence type="ECO:0000313" key="3">
    <source>
        <dbReference type="Proteomes" id="UP001152797"/>
    </source>
</evidence>
<reference evidence="1" key="1">
    <citation type="submission" date="2022-10" db="EMBL/GenBank/DDBJ databases">
        <authorList>
            <person name="Chen Y."/>
            <person name="Dougan E. K."/>
            <person name="Chan C."/>
            <person name="Rhodes N."/>
            <person name="Thang M."/>
        </authorList>
    </citation>
    <scope>NUCLEOTIDE SEQUENCE</scope>
</reference>
<sequence>MVIVRRPGIVLWALLGLLALLRPSLSFLTPLGRRAALSAALAPLAMSSAAMAEEEAPKKKKERPPEALMAEGYPSKAVPLNGRWSIVFGKKLNGKPVYKKDGEKMFLMSNECGQFQIDSVAKASCDGFGVKKDLGQWEQCPA</sequence>
<reference evidence="2" key="2">
    <citation type="submission" date="2024-04" db="EMBL/GenBank/DDBJ databases">
        <authorList>
            <person name="Chen Y."/>
            <person name="Shah S."/>
            <person name="Dougan E. K."/>
            <person name="Thang M."/>
            <person name="Chan C."/>
        </authorList>
    </citation>
    <scope>NUCLEOTIDE SEQUENCE [LARGE SCALE GENOMIC DNA]</scope>
</reference>
<dbReference type="Proteomes" id="UP001152797">
    <property type="component" value="Unassembled WGS sequence"/>
</dbReference>
<proteinExistence type="predicted"/>
<dbReference type="EMBL" id="CAMXCT030001780">
    <property type="protein sequence ID" value="CAL4780341.1"/>
    <property type="molecule type" value="Genomic_DNA"/>
</dbReference>
<comment type="caution">
    <text evidence="1">The sequence shown here is derived from an EMBL/GenBank/DDBJ whole genome shotgun (WGS) entry which is preliminary data.</text>
</comment>
<protein>
    <submittedName>
        <fullName evidence="1">Uncharacterized protein</fullName>
    </submittedName>
</protein>
<evidence type="ECO:0000313" key="2">
    <source>
        <dbReference type="EMBL" id="CAL1146404.1"/>
    </source>
</evidence>